<evidence type="ECO:0000256" key="1">
    <source>
        <dbReference type="SAM" id="SignalP"/>
    </source>
</evidence>
<accession>A0ABZ2V078</accession>
<evidence type="ECO:0000313" key="2">
    <source>
        <dbReference type="EMBL" id="WZC47849.1"/>
    </source>
</evidence>
<dbReference type="EMBL" id="CP150951">
    <property type="protein sequence ID" value="WZC47849.1"/>
    <property type="molecule type" value="Genomic_DNA"/>
</dbReference>
<reference evidence="3" key="1">
    <citation type="submission" date="2024-04" db="EMBL/GenBank/DDBJ databases">
        <title>Phylogenomic analyses of a clade within the roseobacter group suggest taxonomic reassignments of species of the genera Aestuariivita, Citreicella, Loktanella, Nautella, Pelagibaca, Ruegeria, Thalassobius, Thiobacimonas and Tropicibacter, and the proposal o.</title>
        <authorList>
            <person name="Jeon C.O."/>
        </authorList>
    </citation>
    <scope>NUCLEOTIDE SEQUENCE [LARGE SCALE GENOMIC DNA]</scope>
    <source>
        <strain evidence="3">BS5-3</strain>
    </source>
</reference>
<gene>
    <name evidence="2" type="ORF">AABB29_13230</name>
</gene>
<evidence type="ECO:0000313" key="3">
    <source>
        <dbReference type="Proteomes" id="UP001440612"/>
    </source>
</evidence>
<feature type="signal peptide" evidence="1">
    <location>
        <begin position="1"/>
        <end position="21"/>
    </location>
</feature>
<dbReference type="Proteomes" id="UP001440612">
    <property type="component" value="Chromosome"/>
</dbReference>
<feature type="chain" id="PRO_5046174587" evidence="1">
    <location>
        <begin position="22"/>
        <end position="179"/>
    </location>
</feature>
<sequence>MVQVLRFLLLVGLMALPVASAAQSNDRSVMRMVCFDSDQTASGQSTGGWTAIITQMNNEQYPATTFIPDEQGQYAEKFPMFENIIFFMFVFEETTGLSAATDARSLAEELLASGSAPVPVLAEGNRVGSLFDMSWGGSSTFQYDSADQSKNIYSDVDQSEQRVPVCQPPFVYVAPSGNG</sequence>
<dbReference type="RefSeq" id="WP_341365969.1">
    <property type="nucleotide sequence ID" value="NZ_CP150951.2"/>
</dbReference>
<proteinExistence type="predicted"/>
<organism evidence="2 3">
    <name type="scientific">Yoonia phaeophyticola</name>
    <dbReference type="NCBI Taxonomy" id="3137369"/>
    <lineage>
        <taxon>Bacteria</taxon>
        <taxon>Pseudomonadati</taxon>
        <taxon>Pseudomonadota</taxon>
        <taxon>Alphaproteobacteria</taxon>
        <taxon>Rhodobacterales</taxon>
        <taxon>Paracoccaceae</taxon>
        <taxon>Yoonia</taxon>
    </lineage>
</organism>
<keyword evidence="1" id="KW-0732">Signal</keyword>
<protein>
    <submittedName>
        <fullName evidence="2">Uncharacterized protein</fullName>
    </submittedName>
</protein>
<name>A0ABZ2V078_9RHOB</name>
<keyword evidence="3" id="KW-1185">Reference proteome</keyword>